<keyword evidence="16" id="KW-1185">Reference proteome</keyword>
<dbReference type="Proteomes" id="UP000515160">
    <property type="component" value="Chromosome 3"/>
</dbReference>
<evidence type="ECO:0000256" key="9">
    <source>
        <dbReference type="ARBA" id="ARBA00022989"/>
    </source>
</evidence>
<keyword evidence="10 12" id="KW-0472">Membrane</keyword>
<keyword evidence="9 12" id="KW-1133">Transmembrane helix</keyword>
<evidence type="ECO:0000313" key="17">
    <source>
        <dbReference type="RefSeq" id="XP_034102097.1"/>
    </source>
</evidence>
<feature type="transmembrane region" description="Helical" evidence="12">
    <location>
        <begin position="270"/>
        <end position="294"/>
    </location>
</feature>
<dbReference type="InterPro" id="IPR057318">
    <property type="entry name" value="RENR_N"/>
</dbReference>
<dbReference type="Pfam" id="PF25294">
    <property type="entry name" value="RENR_N"/>
    <property type="match status" value="1"/>
</dbReference>
<evidence type="ECO:0000256" key="13">
    <source>
        <dbReference type="SAM" id="SignalP"/>
    </source>
</evidence>
<dbReference type="RefSeq" id="XP_034102097.1">
    <property type="nucleotide sequence ID" value="XM_034246206.1"/>
</dbReference>
<dbReference type="PANTHER" id="PTHR13351">
    <property type="entry name" value="RENIN RECEPTOR"/>
    <property type="match status" value="1"/>
</dbReference>
<name>A0A6P8XXJ1_DROAB</name>
<dbReference type="GO" id="GO:0031982">
    <property type="term" value="C:vesicle"/>
    <property type="evidence" value="ECO:0007669"/>
    <property type="project" value="UniProtKB-SubCell"/>
</dbReference>
<keyword evidence="7 13" id="KW-0732">Signal</keyword>
<evidence type="ECO:0000256" key="6">
    <source>
        <dbReference type="ARBA" id="ARBA00022692"/>
    </source>
</evidence>
<dbReference type="GO" id="GO:0030177">
    <property type="term" value="P:positive regulation of Wnt signaling pathway"/>
    <property type="evidence" value="ECO:0007669"/>
    <property type="project" value="TreeGrafter"/>
</dbReference>
<sequence length="318" mass="35387">MLRFIVVLCLISTLVQGFGQFSVLLSPKSLEFTGDDKLESAYVGDVLLAALGNAVAGSSKWTGMSVRDPFSLAQTSIIVILVRGVLNMTTPQGAGNYELKGIGVEDSLNYMVSQLPKETVNDINFTNHKEGMRKFEECFGALDAPVVQPVQYLRPKQYWSHKHFLDQLGLIKLATQKLDVVLKPSHVLIFRMSLDGIVKVARYAPISEAKALLATIIANLLNVIRERNESVLLVQVTLGQKTQLLTKSQTREKISKSPFEKMNDNVDHPILANIIIWFSVIFALVVTIICYAIATIDPGRDSIIYRVSTVKDWTKKKH</sequence>
<organism evidence="16 17">
    <name type="scientific">Drosophila albomicans</name>
    <name type="common">Fruit fly</name>
    <dbReference type="NCBI Taxonomy" id="7291"/>
    <lineage>
        <taxon>Eukaryota</taxon>
        <taxon>Metazoa</taxon>
        <taxon>Ecdysozoa</taxon>
        <taxon>Arthropoda</taxon>
        <taxon>Hexapoda</taxon>
        <taxon>Insecta</taxon>
        <taxon>Pterygota</taxon>
        <taxon>Neoptera</taxon>
        <taxon>Endopterygota</taxon>
        <taxon>Diptera</taxon>
        <taxon>Brachycera</taxon>
        <taxon>Muscomorpha</taxon>
        <taxon>Ephydroidea</taxon>
        <taxon>Drosophilidae</taxon>
        <taxon>Drosophila</taxon>
    </lineage>
</organism>
<feature type="domain" description="Renin receptor N-terminal" evidence="15">
    <location>
        <begin position="19"/>
        <end position="148"/>
    </location>
</feature>
<dbReference type="GO" id="GO:0038023">
    <property type="term" value="F:signaling receptor activity"/>
    <property type="evidence" value="ECO:0007669"/>
    <property type="project" value="InterPro"/>
</dbReference>
<evidence type="ECO:0000313" key="16">
    <source>
        <dbReference type="Proteomes" id="UP000515160"/>
    </source>
</evidence>
<evidence type="ECO:0000256" key="1">
    <source>
        <dbReference type="ARBA" id="ARBA00004115"/>
    </source>
</evidence>
<dbReference type="GO" id="GO:0098588">
    <property type="term" value="C:bounding membrane of organelle"/>
    <property type="evidence" value="ECO:0007669"/>
    <property type="project" value="UniProtKB-ARBA"/>
</dbReference>
<evidence type="ECO:0000256" key="8">
    <source>
        <dbReference type="ARBA" id="ARBA00022824"/>
    </source>
</evidence>
<dbReference type="Pfam" id="PF07850">
    <property type="entry name" value="Renin_r"/>
    <property type="match status" value="1"/>
</dbReference>
<keyword evidence="11" id="KW-0675">Receptor</keyword>
<evidence type="ECO:0000256" key="3">
    <source>
        <dbReference type="ARBA" id="ARBA00004373"/>
    </source>
</evidence>
<dbReference type="PANTHER" id="PTHR13351:SF1">
    <property type="entry name" value="RENIN RECEPTOR"/>
    <property type="match status" value="1"/>
</dbReference>
<evidence type="ECO:0000259" key="14">
    <source>
        <dbReference type="Pfam" id="PF07850"/>
    </source>
</evidence>
<evidence type="ECO:0000259" key="15">
    <source>
        <dbReference type="Pfam" id="PF25294"/>
    </source>
</evidence>
<evidence type="ECO:0000256" key="11">
    <source>
        <dbReference type="ARBA" id="ARBA00023170"/>
    </source>
</evidence>
<dbReference type="GO" id="GO:0009897">
    <property type="term" value="C:external side of plasma membrane"/>
    <property type="evidence" value="ECO:0007669"/>
    <property type="project" value="TreeGrafter"/>
</dbReference>
<evidence type="ECO:0000256" key="4">
    <source>
        <dbReference type="ARBA" id="ARBA00022475"/>
    </source>
</evidence>
<proteinExistence type="predicted"/>
<dbReference type="OrthoDB" id="7866065at2759"/>
<keyword evidence="4" id="KW-1003">Cell membrane</keyword>
<feature type="chain" id="PRO_5027699854" evidence="13">
    <location>
        <begin position="18"/>
        <end position="318"/>
    </location>
</feature>
<feature type="signal peptide" evidence="13">
    <location>
        <begin position="1"/>
        <end position="17"/>
    </location>
</feature>
<keyword evidence="5" id="KW-0165">Cleavage on pair of basic residues</keyword>
<evidence type="ECO:0000256" key="5">
    <source>
        <dbReference type="ARBA" id="ARBA00022685"/>
    </source>
</evidence>
<keyword evidence="6 12" id="KW-0812">Transmembrane</keyword>
<dbReference type="GO" id="GO:0005789">
    <property type="term" value="C:endoplasmic reticulum membrane"/>
    <property type="evidence" value="ECO:0007669"/>
    <property type="project" value="UniProtKB-SubCell"/>
</dbReference>
<accession>A0A6P8XXJ1</accession>
<protein>
    <submittedName>
        <fullName evidence="17">ATPase H(+)-transporting accessory protein 2-like</fullName>
    </submittedName>
</protein>
<evidence type="ECO:0000256" key="10">
    <source>
        <dbReference type="ARBA" id="ARBA00023136"/>
    </source>
</evidence>
<dbReference type="GeneID" id="117566661"/>
<keyword evidence="8" id="KW-0256">Endoplasmic reticulum</keyword>
<evidence type="ECO:0000256" key="12">
    <source>
        <dbReference type="SAM" id="Phobius"/>
    </source>
</evidence>
<reference evidence="17" key="1">
    <citation type="submission" date="2025-08" db="UniProtKB">
        <authorList>
            <consortium name="RefSeq"/>
        </authorList>
    </citation>
    <scope>IDENTIFICATION</scope>
    <source>
        <strain evidence="17">15112-1751.03</strain>
        <tissue evidence="17">Whole Adult</tissue>
    </source>
</reference>
<evidence type="ECO:0000256" key="7">
    <source>
        <dbReference type="ARBA" id="ARBA00022729"/>
    </source>
</evidence>
<dbReference type="AlphaFoldDB" id="A0A6P8XXJ1"/>
<comment type="subcellular location">
    <subcellularLocation>
        <location evidence="2">Cell membrane</location>
        <topology evidence="2">Single-pass type I membrane protein</topology>
    </subcellularLocation>
    <subcellularLocation>
        <location evidence="1">Endoplasmic reticulum membrane</location>
        <topology evidence="1">Single-pass type I membrane protein</topology>
    </subcellularLocation>
    <subcellularLocation>
        <location evidence="3">Vesicle</location>
    </subcellularLocation>
</comment>
<dbReference type="InterPro" id="IPR012493">
    <property type="entry name" value="Renin_rcpt"/>
</dbReference>
<gene>
    <name evidence="17" type="primary">LOC117566661</name>
</gene>
<feature type="domain" description="Renin receptor-like C-terminal transmembrane spanning segment" evidence="14">
    <location>
        <begin position="255"/>
        <end position="310"/>
    </location>
</feature>
<dbReference type="InterPro" id="IPR056780">
    <property type="entry name" value="Renin_r_C"/>
</dbReference>
<evidence type="ECO:0000256" key="2">
    <source>
        <dbReference type="ARBA" id="ARBA00004251"/>
    </source>
</evidence>